<evidence type="ECO:0000313" key="6">
    <source>
        <dbReference type="EMBL" id="PWA44878.1"/>
    </source>
</evidence>
<dbReference type="PROSITE" id="PS50103">
    <property type="entry name" value="ZF_C3H1"/>
    <property type="match status" value="1"/>
</dbReference>
<dbReference type="EMBL" id="PKPP01011054">
    <property type="protein sequence ID" value="PWA44878.1"/>
    <property type="molecule type" value="Genomic_DNA"/>
</dbReference>
<keyword evidence="1 4" id="KW-0479">Metal-binding</keyword>
<dbReference type="Proteomes" id="UP000245207">
    <property type="component" value="Unassembled WGS sequence"/>
</dbReference>
<evidence type="ECO:0000256" key="4">
    <source>
        <dbReference type="PROSITE-ProRule" id="PRU00723"/>
    </source>
</evidence>
<dbReference type="OrthoDB" id="411372at2759"/>
<evidence type="ECO:0000256" key="1">
    <source>
        <dbReference type="ARBA" id="ARBA00022723"/>
    </source>
</evidence>
<evidence type="ECO:0000259" key="5">
    <source>
        <dbReference type="PROSITE" id="PS50103"/>
    </source>
</evidence>
<feature type="domain" description="C3H1-type" evidence="5">
    <location>
        <begin position="62"/>
        <end position="90"/>
    </location>
</feature>
<evidence type="ECO:0000256" key="3">
    <source>
        <dbReference type="ARBA" id="ARBA00022833"/>
    </source>
</evidence>
<feature type="zinc finger region" description="C3H1-type" evidence="4">
    <location>
        <begin position="62"/>
        <end position="90"/>
    </location>
</feature>
<comment type="caution">
    <text evidence="6">The sequence shown here is derived from an EMBL/GenBank/DDBJ whole genome shotgun (WGS) entry which is preliminary data.</text>
</comment>
<dbReference type="GO" id="GO:0008270">
    <property type="term" value="F:zinc ion binding"/>
    <property type="evidence" value="ECO:0007669"/>
    <property type="project" value="UniProtKB-KW"/>
</dbReference>
<organism evidence="6 7">
    <name type="scientific">Artemisia annua</name>
    <name type="common">Sweet wormwood</name>
    <dbReference type="NCBI Taxonomy" id="35608"/>
    <lineage>
        <taxon>Eukaryota</taxon>
        <taxon>Viridiplantae</taxon>
        <taxon>Streptophyta</taxon>
        <taxon>Embryophyta</taxon>
        <taxon>Tracheophyta</taxon>
        <taxon>Spermatophyta</taxon>
        <taxon>Magnoliopsida</taxon>
        <taxon>eudicotyledons</taxon>
        <taxon>Gunneridae</taxon>
        <taxon>Pentapetalae</taxon>
        <taxon>asterids</taxon>
        <taxon>campanulids</taxon>
        <taxon>Asterales</taxon>
        <taxon>Asteraceae</taxon>
        <taxon>Asteroideae</taxon>
        <taxon>Anthemideae</taxon>
        <taxon>Artemisiinae</taxon>
        <taxon>Artemisia</taxon>
    </lineage>
</organism>
<protein>
    <submittedName>
        <fullName evidence="6">Zinc finger, CCCH-type</fullName>
    </submittedName>
</protein>
<dbReference type="Pfam" id="PF00642">
    <property type="entry name" value="zf-CCCH"/>
    <property type="match status" value="1"/>
</dbReference>
<keyword evidence="7" id="KW-1185">Reference proteome</keyword>
<dbReference type="AlphaFoldDB" id="A0A2U1L7A5"/>
<accession>A0A2U1L7A5</accession>
<proteinExistence type="predicted"/>
<name>A0A2U1L7A5_ARTAN</name>
<dbReference type="SUPFAM" id="SSF90229">
    <property type="entry name" value="CCCH zinc finger"/>
    <property type="match status" value="1"/>
</dbReference>
<dbReference type="InterPro" id="IPR000571">
    <property type="entry name" value="Znf_CCCH"/>
</dbReference>
<gene>
    <name evidence="6" type="ORF">CTI12_AA522750</name>
</gene>
<evidence type="ECO:0000256" key="2">
    <source>
        <dbReference type="ARBA" id="ARBA00022771"/>
    </source>
</evidence>
<evidence type="ECO:0000313" key="7">
    <source>
        <dbReference type="Proteomes" id="UP000245207"/>
    </source>
</evidence>
<dbReference type="InterPro" id="IPR036855">
    <property type="entry name" value="Znf_CCCH_sf"/>
</dbReference>
<sequence>MTSRMWVTVNEYKVTRISGDYMDSDATLADHDTVWQSEACYSVNNSENLHRCPNRFPVYHQMPGEFDCPHYMRTRTCMLGGSCKFDHPLWVPEGGIPGSKQAMCLTRVSYTLNLSFTHSIPHTPRILHNTNTTYYHFRCFLLKQEEGSKTHGY</sequence>
<keyword evidence="2 4" id="KW-0863">Zinc-finger</keyword>
<dbReference type="STRING" id="35608.A0A2U1L7A5"/>
<keyword evidence="3 4" id="KW-0862">Zinc</keyword>
<reference evidence="6 7" key="1">
    <citation type="journal article" date="2018" name="Mol. Plant">
        <title>The genome of Artemisia annua provides insight into the evolution of Asteraceae family and artemisinin biosynthesis.</title>
        <authorList>
            <person name="Shen Q."/>
            <person name="Zhang L."/>
            <person name="Liao Z."/>
            <person name="Wang S."/>
            <person name="Yan T."/>
            <person name="Shi P."/>
            <person name="Liu M."/>
            <person name="Fu X."/>
            <person name="Pan Q."/>
            <person name="Wang Y."/>
            <person name="Lv Z."/>
            <person name="Lu X."/>
            <person name="Zhang F."/>
            <person name="Jiang W."/>
            <person name="Ma Y."/>
            <person name="Chen M."/>
            <person name="Hao X."/>
            <person name="Li L."/>
            <person name="Tang Y."/>
            <person name="Lv G."/>
            <person name="Zhou Y."/>
            <person name="Sun X."/>
            <person name="Brodelius P.E."/>
            <person name="Rose J.K.C."/>
            <person name="Tang K."/>
        </authorList>
    </citation>
    <scope>NUCLEOTIDE SEQUENCE [LARGE SCALE GENOMIC DNA]</scope>
    <source>
        <strain evidence="7">cv. Huhao1</strain>
        <tissue evidence="6">Leaf</tissue>
    </source>
</reference>